<dbReference type="Proteomes" id="UP000324965">
    <property type="component" value="Unassembled WGS sequence"/>
</dbReference>
<gene>
    <name evidence="2" type="ORF">FGF04_01545</name>
</gene>
<reference evidence="2 3" key="1">
    <citation type="submission" date="2019-05" db="EMBL/GenBank/DDBJ databases">
        <authorList>
            <person name="Hariharan J."/>
            <person name="Choudoir M.J."/>
            <person name="Diebold P."/>
            <person name="Panke-Buisse K."/>
            <person name="Buckley D.H."/>
        </authorList>
    </citation>
    <scope>NUCLEOTIDE SEQUENCE [LARGE SCALE GENOMIC DNA]</scope>
    <source>
        <strain evidence="2 3">SUN51</strain>
    </source>
</reference>
<evidence type="ECO:0000256" key="1">
    <source>
        <dbReference type="SAM" id="MobiDB-lite"/>
    </source>
</evidence>
<dbReference type="EMBL" id="VDFC01000004">
    <property type="protein sequence ID" value="KAA0942916.1"/>
    <property type="molecule type" value="Genomic_DNA"/>
</dbReference>
<sequence length="90" mass="9654">MAPWSPVRPVRVTHFSAPGPGARPAPRPAPGPAPDLRGRPQVKKVKRSGTLGTPLGVLRVGGSFVPYEARSAAPHDPYARKRGKDSQQWL</sequence>
<proteinExistence type="predicted"/>
<dbReference type="AlphaFoldDB" id="A0A5B0BMM1"/>
<comment type="caution">
    <text evidence="2">The sequence shown here is derived from an EMBL/GenBank/DDBJ whole genome shotgun (WGS) entry which is preliminary data.</text>
</comment>
<evidence type="ECO:0000313" key="3">
    <source>
        <dbReference type="Proteomes" id="UP000324965"/>
    </source>
</evidence>
<accession>A0A5B0BMM1</accession>
<evidence type="ECO:0000313" key="2">
    <source>
        <dbReference type="EMBL" id="KAA0942916.1"/>
    </source>
</evidence>
<name>A0A5B0BMM1_9ACTN</name>
<feature type="region of interest" description="Disordered" evidence="1">
    <location>
        <begin position="69"/>
        <end position="90"/>
    </location>
</feature>
<organism evidence="2 3">
    <name type="scientific">Streptomyces apricus</name>
    <dbReference type="NCBI Taxonomy" id="1828112"/>
    <lineage>
        <taxon>Bacteria</taxon>
        <taxon>Bacillati</taxon>
        <taxon>Actinomycetota</taxon>
        <taxon>Actinomycetes</taxon>
        <taxon>Kitasatosporales</taxon>
        <taxon>Streptomycetaceae</taxon>
        <taxon>Streptomyces</taxon>
    </lineage>
</organism>
<keyword evidence="3" id="KW-1185">Reference proteome</keyword>
<feature type="region of interest" description="Disordered" evidence="1">
    <location>
        <begin position="1"/>
        <end position="52"/>
    </location>
</feature>
<protein>
    <submittedName>
        <fullName evidence="2">Uncharacterized protein</fullName>
    </submittedName>
</protein>
<feature type="compositionally biased region" description="Pro residues" evidence="1">
    <location>
        <begin position="21"/>
        <end position="33"/>
    </location>
</feature>